<sequence>MCIPILQMIHIIRAPTMVLIEFSWCVRCLSKGQRAIGALSETPITKPQDDGTPESQLLAAGVRLEDYGVSSYPIQISGNARPLSIAQLNIEAASGGYLTRNSSILSESDTMCPHDWYLYQGWIPTEDESLQFGNSYNFSPWIPSISQEASETQEKLSWTDPGFASDMLDSSLWLTASLLEDTTDNQLKPLYECNEESSTVSDEKETHDAAMEDGDSTRREGSISDDQQATDGEEQRRLRRIIRNLEQFESEQKRYGKQQLRAIKDGRA</sequence>
<dbReference type="EMBL" id="ABDG02000027">
    <property type="protein sequence ID" value="EHK41475.1"/>
    <property type="molecule type" value="Genomic_DNA"/>
</dbReference>
<gene>
    <name evidence="2" type="ORF">TRIATDRAFT_84722</name>
</gene>
<dbReference type="HOGENOM" id="CLU_1038514_0_0_1"/>
<feature type="region of interest" description="Disordered" evidence="1">
    <location>
        <begin position="194"/>
        <end position="238"/>
    </location>
</feature>
<protein>
    <submittedName>
        <fullName evidence="2">Uncharacterized protein</fullName>
    </submittedName>
</protein>
<dbReference type="OrthoDB" id="4898868at2759"/>
<reference evidence="2 3" key="1">
    <citation type="journal article" date="2011" name="Genome Biol.">
        <title>Comparative genome sequence analysis underscores mycoparasitism as the ancestral life style of Trichoderma.</title>
        <authorList>
            <person name="Kubicek C.P."/>
            <person name="Herrera-Estrella A."/>
            <person name="Seidl-Seiboth V."/>
            <person name="Martinez D.A."/>
            <person name="Druzhinina I.S."/>
            <person name="Thon M."/>
            <person name="Zeilinger S."/>
            <person name="Casas-Flores S."/>
            <person name="Horwitz B.A."/>
            <person name="Mukherjee P.K."/>
            <person name="Mukherjee M."/>
            <person name="Kredics L."/>
            <person name="Alcaraz L.D."/>
            <person name="Aerts A."/>
            <person name="Antal Z."/>
            <person name="Atanasova L."/>
            <person name="Cervantes-Badillo M.G."/>
            <person name="Challacombe J."/>
            <person name="Chertkov O."/>
            <person name="McCluskey K."/>
            <person name="Coulpier F."/>
            <person name="Deshpande N."/>
            <person name="von Doehren H."/>
            <person name="Ebbole D.J."/>
            <person name="Esquivel-Naranjo E.U."/>
            <person name="Fekete E."/>
            <person name="Flipphi M."/>
            <person name="Glaser F."/>
            <person name="Gomez-Rodriguez E.Y."/>
            <person name="Gruber S."/>
            <person name="Han C."/>
            <person name="Henrissat B."/>
            <person name="Hermosa R."/>
            <person name="Hernandez-Onate M."/>
            <person name="Karaffa L."/>
            <person name="Kosti I."/>
            <person name="Le Crom S."/>
            <person name="Lindquist E."/>
            <person name="Lucas S."/>
            <person name="Luebeck M."/>
            <person name="Luebeck P.S."/>
            <person name="Margeot A."/>
            <person name="Metz B."/>
            <person name="Misra M."/>
            <person name="Nevalainen H."/>
            <person name="Omann M."/>
            <person name="Packer N."/>
            <person name="Perrone G."/>
            <person name="Uresti-Rivera E.E."/>
            <person name="Salamov A."/>
            <person name="Schmoll M."/>
            <person name="Seiboth B."/>
            <person name="Shapiro H."/>
            <person name="Sukno S."/>
            <person name="Tamayo-Ramos J.A."/>
            <person name="Tisch D."/>
            <person name="Wiest A."/>
            <person name="Wilkinson H.H."/>
            <person name="Zhang M."/>
            <person name="Coutinho P.M."/>
            <person name="Kenerley C.M."/>
            <person name="Monte E."/>
            <person name="Baker S.E."/>
            <person name="Grigoriev I.V."/>
        </authorList>
    </citation>
    <scope>NUCLEOTIDE SEQUENCE [LARGE SCALE GENOMIC DNA]</scope>
    <source>
        <strain evidence="3">ATCC 20476 / IMI 206040</strain>
    </source>
</reference>
<evidence type="ECO:0000313" key="2">
    <source>
        <dbReference type="EMBL" id="EHK41475.1"/>
    </source>
</evidence>
<dbReference type="Proteomes" id="UP000005426">
    <property type="component" value="Unassembled WGS sequence"/>
</dbReference>
<name>G9P6Q5_HYPAI</name>
<comment type="caution">
    <text evidence="2">The sequence shown here is derived from an EMBL/GenBank/DDBJ whole genome shotgun (WGS) entry which is preliminary data.</text>
</comment>
<dbReference type="AlphaFoldDB" id="G9P6Q5"/>
<proteinExistence type="predicted"/>
<feature type="compositionally biased region" description="Basic and acidic residues" evidence="1">
    <location>
        <begin position="201"/>
        <end position="222"/>
    </location>
</feature>
<keyword evidence="3" id="KW-1185">Reference proteome</keyword>
<accession>G9P6Q5</accession>
<evidence type="ECO:0000256" key="1">
    <source>
        <dbReference type="SAM" id="MobiDB-lite"/>
    </source>
</evidence>
<organism evidence="2 3">
    <name type="scientific">Hypocrea atroviridis (strain ATCC 20476 / IMI 206040)</name>
    <name type="common">Trichoderma atroviride</name>
    <dbReference type="NCBI Taxonomy" id="452589"/>
    <lineage>
        <taxon>Eukaryota</taxon>
        <taxon>Fungi</taxon>
        <taxon>Dikarya</taxon>
        <taxon>Ascomycota</taxon>
        <taxon>Pezizomycotina</taxon>
        <taxon>Sordariomycetes</taxon>
        <taxon>Hypocreomycetidae</taxon>
        <taxon>Hypocreales</taxon>
        <taxon>Hypocreaceae</taxon>
        <taxon>Trichoderma</taxon>
    </lineage>
</organism>
<evidence type="ECO:0000313" key="3">
    <source>
        <dbReference type="Proteomes" id="UP000005426"/>
    </source>
</evidence>